<evidence type="ECO:0000313" key="2">
    <source>
        <dbReference type="EMBL" id="KAF9070993.1"/>
    </source>
</evidence>
<dbReference type="PANTHER" id="PTHR45733">
    <property type="entry name" value="FORMIN-J"/>
    <property type="match status" value="1"/>
</dbReference>
<gene>
    <name evidence="2" type="ORF">BDP27DRAFT_1419523</name>
</gene>
<sequence>MDPVAKEELNKGFSAAMSFEDNEARDIAGAIIEEKLKHFAHAPTTYPRKKRKTTFRPNLGAVSEDSASRPPTTSTSTKHTPARRPPPFPKFATSSLPPSSPCPSNTALNINEEELEVEVFPGIGEREAEPSPSAHLEEAAPAERKKKNAKKPKQKPSAAQDLAHEDKEADPKPPQRQSRKGKEKASASTVPQEEDEATSAPRKSRKGKEKAPASPLEQVKDNDEHRTAKKRGRLSKETIKQAHALRQTYHDELEALALKDGKSVAALLSAVGDTVLDSRSLNPWNVFQAYTTHPEGLGMERHEDKSIADFNTELLAAYRKMHAEAEDTEDAFKDIMRWYRKQLYEQTATMQNGGLSDKQLPKIVAPFNAQGRQAYEYYGVSVFGFVIDPVTSHGFGFGADPYSVAMKEGNVAHLPTPHPGQLHDYGALIHLEWMKKKFGEFLDPAKVVIIKRYNNARNHHETLRKILKDVWLLNLNEVAGSKHIKQLQWGCHFADLCYTHKVKLVNYPIGLKPLGVPDGLQGVSGMNIAKHVKPIVKNFVLFWQQEAEVKKSADSSDDEYIMSLYADGDSYDAKKEQKVDEDDLVRFMAWDEDELDLEDMAEEAEIGIVVQEPQGDEEPLVLAKVLHLKKFVRRAAARKVKIQGVNDLSDVGKGESDVAPAQMKKALPAPNRKKRLQVPVCEKAKKGRVVSDKESEADVAPPPPAQKKPKKPKESDNTAPPPPRAPASKTKPKDKKPTAAATAPAPKKPTAAPPAPKTKKSAAAPPAPSVLAKPKKSAMTNEVAPKAGPSKLQGRGGGGTSAEAATG</sequence>
<evidence type="ECO:0000256" key="1">
    <source>
        <dbReference type="SAM" id="MobiDB-lite"/>
    </source>
</evidence>
<dbReference type="AlphaFoldDB" id="A0A9P5PXD4"/>
<name>A0A9P5PXD4_9AGAR</name>
<dbReference type="EMBL" id="JADNRY010000036">
    <property type="protein sequence ID" value="KAF9070993.1"/>
    <property type="molecule type" value="Genomic_DNA"/>
</dbReference>
<proteinExistence type="predicted"/>
<reference evidence="2" key="1">
    <citation type="submission" date="2020-11" db="EMBL/GenBank/DDBJ databases">
        <authorList>
            <consortium name="DOE Joint Genome Institute"/>
            <person name="Ahrendt S."/>
            <person name="Riley R."/>
            <person name="Andreopoulos W."/>
            <person name="Labutti K."/>
            <person name="Pangilinan J."/>
            <person name="Ruiz-Duenas F.J."/>
            <person name="Barrasa J.M."/>
            <person name="Sanchez-Garcia M."/>
            <person name="Camarero S."/>
            <person name="Miyauchi S."/>
            <person name="Serrano A."/>
            <person name="Linde D."/>
            <person name="Babiker R."/>
            <person name="Drula E."/>
            <person name="Ayuso-Fernandez I."/>
            <person name="Pacheco R."/>
            <person name="Padilla G."/>
            <person name="Ferreira P."/>
            <person name="Barriuso J."/>
            <person name="Kellner H."/>
            <person name="Castanera R."/>
            <person name="Alfaro M."/>
            <person name="Ramirez L."/>
            <person name="Pisabarro A.G."/>
            <person name="Kuo A."/>
            <person name="Tritt A."/>
            <person name="Lipzen A."/>
            <person name="He G."/>
            <person name="Yan M."/>
            <person name="Ng V."/>
            <person name="Cullen D."/>
            <person name="Martin F."/>
            <person name="Rosso M.-N."/>
            <person name="Henrissat B."/>
            <person name="Hibbett D."/>
            <person name="Martinez A.T."/>
            <person name="Grigoriev I.V."/>
        </authorList>
    </citation>
    <scope>NUCLEOTIDE SEQUENCE</scope>
    <source>
        <strain evidence="2">AH 40177</strain>
    </source>
</reference>
<feature type="compositionally biased region" description="Basic and acidic residues" evidence="1">
    <location>
        <begin position="162"/>
        <end position="173"/>
    </location>
</feature>
<feature type="compositionally biased region" description="Basic residues" evidence="1">
    <location>
        <begin position="144"/>
        <end position="154"/>
    </location>
</feature>
<feature type="compositionally biased region" description="Basic and acidic residues" evidence="1">
    <location>
        <begin position="124"/>
        <end position="143"/>
    </location>
</feature>
<dbReference type="OrthoDB" id="3062339at2759"/>
<feature type="compositionally biased region" description="Low complexity" evidence="1">
    <location>
        <begin position="90"/>
        <end position="110"/>
    </location>
</feature>
<keyword evidence="3" id="KW-1185">Reference proteome</keyword>
<evidence type="ECO:0000313" key="3">
    <source>
        <dbReference type="Proteomes" id="UP000772434"/>
    </source>
</evidence>
<feature type="compositionally biased region" description="Low complexity" evidence="1">
    <location>
        <begin position="68"/>
        <end position="79"/>
    </location>
</feature>
<feature type="compositionally biased region" description="Low complexity" evidence="1">
    <location>
        <begin position="761"/>
        <end position="772"/>
    </location>
</feature>
<dbReference type="Proteomes" id="UP000772434">
    <property type="component" value="Unassembled WGS sequence"/>
</dbReference>
<organism evidence="2 3">
    <name type="scientific">Rhodocollybia butyracea</name>
    <dbReference type="NCBI Taxonomy" id="206335"/>
    <lineage>
        <taxon>Eukaryota</taxon>
        <taxon>Fungi</taxon>
        <taxon>Dikarya</taxon>
        <taxon>Basidiomycota</taxon>
        <taxon>Agaricomycotina</taxon>
        <taxon>Agaricomycetes</taxon>
        <taxon>Agaricomycetidae</taxon>
        <taxon>Agaricales</taxon>
        <taxon>Marasmiineae</taxon>
        <taxon>Omphalotaceae</taxon>
        <taxon>Rhodocollybia</taxon>
    </lineage>
</organism>
<feature type="region of interest" description="Disordered" evidence="1">
    <location>
        <begin position="648"/>
        <end position="807"/>
    </location>
</feature>
<dbReference type="InterPro" id="IPR051144">
    <property type="entry name" value="Formin_homology_domain"/>
</dbReference>
<feature type="compositionally biased region" description="Low complexity" evidence="1">
    <location>
        <begin position="738"/>
        <end position="750"/>
    </location>
</feature>
<protein>
    <submittedName>
        <fullName evidence="2">Uncharacterized protein</fullName>
    </submittedName>
</protein>
<comment type="caution">
    <text evidence="2">The sequence shown here is derived from an EMBL/GenBank/DDBJ whole genome shotgun (WGS) entry which is preliminary data.</text>
</comment>
<feature type="region of interest" description="Disordered" evidence="1">
    <location>
        <begin position="42"/>
        <end position="238"/>
    </location>
</feature>
<accession>A0A9P5PXD4</accession>